<accession>A0A915J476</accession>
<reference evidence="3" key="1">
    <citation type="submission" date="2022-11" db="UniProtKB">
        <authorList>
            <consortium name="WormBaseParasite"/>
        </authorList>
    </citation>
    <scope>IDENTIFICATION</scope>
</reference>
<dbReference type="Proteomes" id="UP000887565">
    <property type="component" value="Unplaced"/>
</dbReference>
<keyword evidence="2" id="KW-1185">Reference proteome</keyword>
<evidence type="ECO:0000313" key="3">
    <source>
        <dbReference type="WBParaSite" id="nRc.2.0.1.t21226-RA"/>
    </source>
</evidence>
<protein>
    <submittedName>
        <fullName evidence="3">Uncharacterized protein</fullName>
    </submittedName>
</protein>
<feature type="transmembrane region" description="Helical" evidence="1">
    <location>
        <begin position="64"/>
        <end position="81"/>
    </location>
</feature>
<keyword evidence="1" id="KW-0812">Transmembrane</keyword>
<evidence type="ECO:0000256" key="1">
    <source>
        <dbReference type="SAM" id="Phobius"/>
    </source>
</evidence>
<feature type="transmembrane region" description="Helical" evidence="1">
    <location>
        <begin position="28"/>
        <end position="44"/>
    </location>
</feature>
<name>A0A915J476_ROMCU</name>
<keyword evidence="1" id="KW-0472">Membrane</keyword>
<dbReference type="AlphaFoldDB" id="A0A915J476"/>
<keyword evidence="1" id="KW-1133">Transmembrane helix</keyword>
<proteinExistence type="predicted"/>
<evidence type="ECO:0000313" key="2">
    <source>
        <dbReference type="Proteomes" id="UP000887565"/>
    </source>
</evidence>
<organism evidence="2 3">
    <name type="scientific">Romanomermis culicivorax</name>
    <name type="common">Nematode worm</name>
    <dbReference type="NCBI Taxonomy" id="13658"/>
    <lineage>
        <taxon>Eukaryota</taxon>
        <taxon>Metazoa</taxon>
        <taxon>Ecdysozoa</taxon>
        <taxon>Nematoda</taxon>
        <taxon>Enoplea</taxon>
        <taxon>Dorylaimia</taxon>
        <taxon>Mermithida</taxon>
        <taxon>Mermithoidea</taxon>
        <taxon>Mermithidae</taxon>
        <taxon>Romanomermis</taxon>
    </lineage>
</organism>
<sequence>MSSTGNPTSSAKDLTSSNMVESSSVQKLSRTAVSFFASASILFLPTETIQSVLMKGDDGDNLEFFVSLMIFISGCCTLIFFEA</sequence>
<dbReference type="WBParaSite" id="nRc.2.0.1.t21226-RA">
    <property type="protein sequence ID" value="nRc.2.0.1.t21226-RA"/>
    <property type="gene ID" value="nRc.2.0.1.g21226"/>
</dbReference>